<dbReference type="PROSITE" id="PS00678">
    <property type="entry name" value="WD_REPEATS_1"/>
    <property type="match status" value="1"/>
</dbReference>
<keyword evidence="1 3" id="KW-0853">WD repeat</keyword>
<gene>
    <name evidence="4" type="ORF">CY34DRAFT_587345</name>
</gene>
<dbReference type="InterPro" id="IPR001680">
    <property type="entry name" value="WD40_rpt"/>
</dbReference>
<dbReference type="Pfam" id="PF00400">
    <property type="entry name" value="WD40"/>
    <property type="match status" value="2"/>
</dbReference>
<protein>
    <recommendedName>
        <fullName evidence="6">WD40 repeat domain-containing protein</fullName>
    </recommendedName>
</protein>
<dbReference type="AlphaFoldDB" id="A0A0D0AMC4"/>
<dbReference type="PANTHER" id="PTHR19848">
    <property type="entry name" value="WD40 REPEAT PROTEIN"/>
    <property type="match status" value="1"/>
</dbReference>
<dbReference type="PANTHER" id="PTHR19848:SF8">
    <property type="entry name" value="F-BOX AND WD REPEAT DOMAIN CONTAINING 7"/>
    <property type="match status" value="1"/>
</dbReference>
<dbReference type="InterPro" id="IPR036322">
    <property type="entry name" value="WD40_repeat_dom_sf"/>
</dbReference>
<dbReference type="PROSITE" id="PS50294">
    <property type="entry name" value="WD_REPEATS_REGION"/>
    <property type="match status" value="2"/>
</dbReference>
<reference evidence="5" key="2">
    <citation type="submission" date="2015-01" db="EMBL/GenBank/DDBJ databases">
        <title>Evolutionary Origins and Diversification of the Mycorrhizal Mutualists.</title>
        <authorList>
            <consortium name="DOE Joint Genome Institute"/>
            <consortium name="Mycorrhizal Genomics Consortium"/>
            <person name="Kohler A."/>
            <person name="Kuo A."/>
            <person name="Nagy L.G."/>
            <person name="Floudas D."/>
            <person name="Copeland A."/>
            <person name="Barry K.W."/>
            <person name="Cichocki N."/>
            <person name="Veneault-Fourrey C."/>
            <person name="LaButti K."/>
            <person name="Lindquist E.A."/>
            <person name="Lipzen A."/>
            <person name="Lundell T."/>
            <person name="Morin E."/>
            <person name="Murat C."/>
            <person name="Riley R."/>
            <person name="Ohm R."/>
            <person name="Sun H."/>
            <person name="Tunlid A."/>
            <person name="Henrissat B."/>
            <person name="Grigoriev I.V."/>
            <person name="Hibbett D.S."/>
            <person name="Martin F."/>
        </authorList>
    </citation>
    <scope>NUCLEOTIDE SEQUENCE [LARGE SCALE GENOMIC DNA]</scope>
    <source>
        <strain evidence="5">UH-Slu-Lm8-n1</strain>
    </source>
</reference>
<evidence type="ECO:0000313" key="4">
    <source>
        <dbReference type="EMBL" id="KIK35357.1"/>
    </source>
</evidence>
<dbReference type="STRING" id="930992.A0A0D0AMC4"/>
<sequence>MSQLIPSTTPIRTFEDREGKVMTVAIFPNRPRMVTGSDDKTLRLWDLETGVVLKKMEGHCSEVWALAVSRDGRMIASGDFDGQFIAWHGETGESLIT</sequence>
<dbReference type="SUPFAM" id="SSF50978">
    <property type="entry name" value="WD40 repeat-like"/>
    <property type="match status" value="1"/>
</dbReference>
<feature type="repeat" description="WD" evidence="3">
    <location>
        <begin position="14"/>
        <end position="55"/>
    </location>
</feature>
<keyword evidence="5" id="KW-1185">Reference proteome</keyword>
<evidence type="ECO:0000256" key="3">
    <source>
        <dbReference type="PROSITE-ProRule" id="PRU00221"/>
    </source>
</evidence>
<organism evidence="4 5">
    <name type="scientific">Suillus luteus UH-Slu-Lm8-n1</name>
    <dbReference type="NCBI Taxonomy" id="930992"/>
    <lineage>
        <taxon>Eukaryota</taxon>
        <taxon>Fungi</taxon>
        <taxon>Dikarya</taxon>
        <taxon>Basidiomycota</taxon>
        <taxon>Agaricomycotina</taxon>
        <taxon>Agaricomycetes</taxon>
        <taxon>Agaricomycetidae</taxon>
        <taxon>Boletales</taxon>
        <taxon>Suillineae</taxon>
        <taxon>Suillaceae</taxon>
        <taxon>Suillus</taxon>
    </lineage>
</organism>
<dbReference type="HOGENOM" id="CLU_000288_57_30_1"/>
<evidence type="ECO:0000256" key="1">
    <source>
        <dbReference type="ARBA" id="ARBA00022574"/>
    </source>
</evidence>
<evidence type="ECO:0008006" key="6">
    <source>
        <dbReference type="Google" id="ProtNLM"/>
    </source>
</evidence>
<dbReference type="EMBL" id="KN835633">
    <property type="protein sequence ID" value="KIK35357.1"/>
    <property type="molecule type" value="Genomic_DNA"/>
</dbReference>
<dbReference type="OrthoDB" id="2687788at2759"/>
<evidence type="ECO:0000256" key="2">
    <source>
        <dbReference type="ARBA" id="ARBA00022737"/>
    </source>
</evidence>
<dbReference type="PROSITE" id="PS50082">
    <property type="entry name" value="WD_REPEATS_2"/>
    <property type="match status" value="2"/>
</dbReference>
<dbReference type="InParanoid" id="A0A0D0AMC4"/>
<evidence type="ECO:0000313" key="5">
    <source>
        <dbReference type="Proteomes" id="UP000054485"/>
    </source>
</evidence>
<dbReference type="SMART" id="SM00320">
    <property type="entry name" value="WD40"/>
    <property type="match status" value="2"/>
</dbReference>
<feature type="repeat" description="WD" evidence="3">
    <location>
        <begin position="56"/>
        <end position="97"/>
    </location>
</feature>
<dbReference type="Proteomes" id="UP000054485">
    <property type="component" value="Unassembled WGS sequence"/>
</dbReference>
<dbReference type="InterPro" id="IPR015943">
    <property type="entry name" value="WD40/YVTN_repeat-like_dom_sf"/>
</dbReference>
<proteinExistence type="predicted"/>
<name>A0A0D0AMC4_9AGAM</name>
<dbReference type="InterPro" id="IPR019775">
    <property type="entry name" value="WD40_repeat_CS"/>
</dbReference>
<reference evidence="4 5" key="1">
    <citation type="submission" date="2014-04" db="EMBL/GenBank/DDBJ databases">
        <authorList>
            <consortium name="DOE Joint Genome Institute"/>
            <person name="Kuo A."/>
            <person name="Ruytinx J."/>
            <person name="Rineau F."/>
            <person name="Colpaert J."/>
            <person name="Kohler A."/>
            <person name="Nagy L.G."/>
            <person name="Floudas D."/>
            <person name="Copeland A."/>
            <person name="Barry K.W."/>
            <person name="Cichocki N."/>
            <person name="Veneault-Fourrey C."/>
            <person name="LaButti K."/>
            <person name="Lindquist E.A."/>
            <person name="Lipzen A."/>
            <person name="Lundell T."/>
            <person name="Morin E."/>
            <person name="Murat C."/>
            <person name="Sun H."/>
            <person name="Tunlid A."/>
            <person name="Henrissat B."/>
            <person name="Grigoriev I.V."/>
            <person name="Hibbett D.S."/>
            <person name="Martin F."/>
            <person name="Nordberg H.P."/>
            <person name="Cantor M.N."/>
            <person name="Hua S.X."/>
        </authorList>
    </citation>
    <scope>NUCLEOTIDE SEQUENCE [LARGE SCALE GENOMIC DNA]</scope>
    <source>
        <strain evidence="4 5">UH-Slu-Lm8-n1</strain>
    </source>
</reference>
<accession>A0A0D0AMC4</accession>
<dbReference type="Gene3D" id="2.130.10.10">
    <property type="entry name" value="YVTN repeat-like/Quinoprotein amine dehydrogenase"/>
    <property type="match status" value="1"/>
</dbReference>
<keyword evidence="2" id="KW-0677">Repeat</keyword>